<evidence type="ECO:0000256" key="1">
    <source>
        <dbReference type="SAM" id="MobiDB-lite"/>
    </source>
</evidence>
<dbReference type="AlphaFoldDB" id="A0AAV2L0W9"/>
<organism evidence="2 3">
    <name type="scientific">Knipowitschia caucasica</name>
    <name type="common">Caucasian dwarf goby</name>
    <name type="synonym">Pomatoschistus caucasicus</name>
    <dbReference type="NCBI Taxonomy" id="637954"/>
    <lineage>
        <taxon>Eukaryota</taxon>
        <taxon>Metazoa</taxon>
        <taxon>Chordata</taxon>
        <taxon>Craniata</taxon>
        <taxon>Vertebrata</taxon>
        <taxon>Euteleostomi</taxon>
        <taxon>Actinopterygii</taxon>
        <taxon>Neopterygii</taxon>
        <taxon>Teleostei</taxon>
        <taxon>Neoteleostei</taxon>
        <taxon>Acanthomorphata</taxon>
        <taxon>Gobiaria</taxon>
        <taxon>Gobiiformes</taxon>
        <taxon>Gobioidei</taxon>
        <taxon>Gobiidae</taxon>
        <taxon>Gobiinae</taxon>
        <taxon>Knipowitschia</taxon>
    </lineage>
</organism>
<feature type="region of interest" description="Disordered" evidence="1">
    <location>
        <begin position="53"/>
        <end position="73"/>
    </location>
</feature>
<dbReference type="EMBL" id="OZ035824">
    <property type="protein sequence ID" value="CAL1593992.1"/>
    <property type="molecule type" value="Genomic_DNA"/>
</dbReference>
<accession>A0AAV2L0W9</accession>
<proteinExistence type="predicted"/>
<evidence type="ECO:0000313" key="2">
    <source>
        <dbReference type="EMBL" id="CAL1593992.1"/>
    </source>
</evidence>
<gene>
    <name evidence="2" type="ORF">KC01_LOCUS22994</name>
</gene>
<protein>
    <submittedName>
        <fullName evidence="2">Uncharacterized protein</fullName>
    </submittedName>
</protein>
<sequence length="394" mass="38073">MWGVIGGHAVGVRCDVGRDVVSVGSRGLVGVMWSAVGVRMGGDMGVWGRSGQVGGGGHCRGRTGDGGSGGGRARWGGGGGGGCGGRWGWCGLSVWGGGGSWVWVSSGGQGGAAVQGGVSGQPVGVAGEVGLLGGRWEGGSPGTCGGEVVWCGRGSGRCGGDVVRLWGAGAMWGWGHCGGPGEVVMGGRLWGSGVCGGRCGQLWWVPGDVGVDVVSCVRSGQCGGDGCCVSQLVGVRGAMWGVIVVRCGGGRVPGGDDGAVGVRARWGLMGLLWGSGQSGGDVSACGGSGDVGVIWSAVGVPGDDLGDVVSLWVGAMWGDVVSCGGPGQCGGDVVAVGVPAMWGVMVVSLGVGNVGVRWSAVGVAGTCGGDVGQCGGRRGCGGDVSAVGVGQWWG</sequence>
<name>A0AAV2L0W9_KNICA</name>
<evidence type="ECO:0000313" key="3">
    <source>
        <dbReference type="Proteomes" id="UP001497482"/>
    </source>
</evidence>
<keyword evidence="3" id="KW-1185">Reference proteome</keyword>
<reference evidence="2 3" key="1">
    <citation type="submission" date="2024-04" db="EMBL/GenBank/DDBJ databases">
        <authorList>
            <person name="Waldvogel A.-M."/>
            <person name="Schoenle A."/>
        </authorList>
    </citation>
    <scope>NUCLEOTIDE SEQUENCE [LARGE SCALE GENOMIC DNA]</scope>
</reference>
<dbReference type="Proteomes" id="UP001497482">
    <property type="component" value="Chromosome 2"/>
</dbReference>